<dbReference type="Pfam" id="PF13414">
    <property type="entry name" value="TPR_11"/>
    <property type="match status" value="1"/>
</dbReference>
<dbReference type="Gene3D" id="1.25.40.10">
    <property type="entry name" value="Tetratricopeptide repeat domain"/>
    <property type="match status" value="3"/>
</dbReference>
<dbReference type="EMBL" id="BARS01003656">
    <property type="protein sequence ID" value="GAF85058.1"/>
    <property type="molecule type" value="Genomic_DNA"/>
</dbReference>
<evidence type="ECO:0000256" key="2">
    <source>
        <dbReference type="ARBA" id="ARBA00022803"/>
    </source>
</evidence>
<dbReference type="PANTHER" id="PTHR44858:SF1">
    <property type="entry name" value="UDP-N-ACETYLGLUCOSAMINE--PEPTIDE N-ACETYLGLUCOSAMINYLTRANSFERASE SPINDLY-RELATED"/>
    <property type="match status" value="1"/>
</dbReference>
<gene>
    <name evidence="3" type="ORF">S01H1_07089</name>
</gene>
<accession>X0SV53</accession>
<name>X0SV53_9ZZZZ</name>
<keyword evidence="1" id="KW-0677">Repeat</keyword>
<keyword evidence="2" id="KW-0802">TPR repeat</keyword>
<dbReference type="PROSITE" id="PS50005">
    <property type="entry name" value="TPR"/>
    <property type="match status" value="5"/>
</dbReference>
<dbReference type="GO" id="GO:0009279">
    <property type="term" value="C:cell outer membrane"/>
    <property type="evidence" value="ECO:0007669"/>
    <property type="project" value="TreeGrafter"/>
</dbReference>
<protein>
    <submittedName>
        <fullName evidence="3">Uncharacterized protein</fullName>
    </submittedName>
</protein>
<evidence type="ECO:0000313" key="3">
    <source>
        <dbReference type="EMBL" id="GAF85058.1"/>
    </source>
</evidence>
<dbReference type="InterPro" id="IPR011990">
    <property type="entry name" value="TPR-like_helical_dom_sf"/>
</dbReference>
<dbReference type="GO" id="GO:0046813">
    <property type="term" value="P:receptor-mediated virion attachment to host cell"/>
    <property type="evidence" value="ECO:0007669"/>
    <property type="project" value="TreeGrafter"/>
</dbReference>
<dbReference type="InterPro" id="IPR019734">
    <property type="entry name" value="TPR_rpt"/>
</dbReference>
<dbReference type="NCBIfam" id="NF047558">
    <property type="entry name" value="TPR_END_plus"/>
    <property type="match status" value="1"/>
</dbReference>
<dbReference type="Pfam" id="PF13181">
    <property type="entry name" value="TPR_8"/>
    <property type="match status" value="2"/>
</dbReference>
<dbReference type="Pfam" id="PF00515">
    <property type="entry name" value="TPR_1"/>
    <property type="match status" value="2"/>
</dbReference>
<feature type="non-terminal residue" evidence="3">
    <location>
        <position position="1"/>
    </location>
</feature>
<dbReference type="SMART" id="SM00028">
    <property type="entry name" value="TPR"/>
    <property type="match status" value="6"/>
</dbReference>
<comment type="caution">
    <text evidence="3">The sequence shown here is derived from an EMBL/GenBank/DDBJ whole genome shotgun (WGS) entry which is preliminary data.</text>
</comment>
<proteinExistence type="predicted"/>
<evidence type="ECO:0000256" key="1">
    <source>
        <dbReference type="ARBA" id="ARBA00022737"/>
    </source>
</evidence>
<reference evidence="3" key="1">
    <citation type="journal article" date="2014" name="Front. Microbiol.">
        <title>High frequency of phylogenetically diverse reductive dehalogenase-homologous genes in deep subseafloor sedimentary metagenomes.</title>
        <authorList>
            <person name="Kawai M."/>
            <person name="Futagami T."/>
            <person name="Toyoda A."/>
            <person name="Takaki Y."/>
            <person name="Nishi S."/>
            <person name="Hori S."/>
            <person name="Arai W."/>
            <person name="Tsubouchi T."/>
            <person name="Morono Y."/>
            <person name="Uchiyama I."/>
            <person name="Ito T."/>
            <person name="Fujiyama A."/>
            <person name="Inagaki F."/>
            <person name="Takami H."/>
        </authorList>
    </citation>
    <scope>NUCLEOTIDE SEQUENCE</scope>
    <source>
        <strain evidence="3">Expedition CK06-06</strain>
    </source>
</reference>
<dbReference type="AlphaFoldDB" id="X0SV53"/>
<organism evidence="3">
    <name type="scientific">marine sediment metagenome</name>
    <dbReference type="NCBI Taxonomy" id="412755"/>
    <lineage>
        <taxon>unclassified sequences</taxon>
        <taxon>metagenomes</taxon>
        <taxon>ecological metagenomes</taxon>
    </lineage>
</organism>
<dbReference type="PROSITE" id="PS50293">
    <property type="entry name" value="TPR_REGION"/>
    <property type="match status" value="3"/>
</dbReference>
<sequence>REGVQHDSETKFEEEYAEQIKQLVKGLEYSDKVAQDFVNMANGWKDERGQLVLVVWKKKLAQTKDEHKQGKISKDQLAEVEQSIAKELSQRIKKEIGVNDFSDLAEVIKNGRANCGGYSQLIYILSDSIGLSIQAINVVELKSGLLLGRRNHVVCLVRLANGRIMMVDLVPAGFVSKPFIIEKAFTKAGNYWELKDKANPLGIHKRIQMLNRNGLIAVIYNDRGSANSDIGQLSQAISNYTRAIELNPTYAEVYSNRGNTYCDLGQYIQAISDLNKAIELNPRYAEAYCNRGTAYYGLGQANKAISDLTKAIELKTIAVAYYNRGAIYYNLGQYHQAIPDLTKAIELGPELIMAYYIRGGAYHMLRQYPKAISDYTKAIELNPKFAQAYYSRGCAYALLGKLEESKKDLLKAVKLNPALKPFVKEESDYFKLNLKLE</sequence>
<dbReference type="SUPFAM" id="SSF48452">
    <property type="entry name" value="TPR-like"/>
    <property type="match status" value="1"/>
</dbReference>
<dbReference type="PANTHER" id="PTHR44858">
    <property type="entry name" value="TETRATRICOPEPTIDE REPEAT PROTEIN 6"/>
    <property type="match status" value="1"/>
</dbReference>
<dbReference type="InterPro" id="IPR050498">
    <property type="entry name" value="Ycf3"/>
</dbReference>